<dbReference type="InterPro" id="IPR040191">
    <property type="entry name" value="UTP10"/>
</dbReference>
<evidence type="ECO:0000256" key="7">
    <source>
        <dbReference type="ARBA" id="ARBA00023242"/>
    </source>
</evidence>
<evidence type="ECO:0000259" key="11">
    <source>
        <dbReference type="SMART" id="SM01036"/>
    </source>
</evidence>
<evidence type="ECO:0000256" key="6">
    <source>
        <dbReference type="ARBA" id="ARBA00022552"/>
    </source>
</evidence>
<dbReference type="PANTHER" id="PTHR13457:SF1">
    <property type="entry name" value="HEAT REPEAT-CONTAINING PROTEIN 1"/>
    <property type="match status" value="1"/>
</dbReference>
<dbReference type="InterPro" id="IPR012954">
    <property type="entry name" value="BP28_C_dom"/>
</dbReference>
<comment type="subcellular location">
    <subcellularLocation>
        <location evidence="1 10">Nucleus</location>
        <location evidence="1 10">Nucleolus</location>
    </subcellularLocation>
</comment>
<dbReference type="InterPro" id="IPR011989">
    <property type="entry name" value="ARM-like"/>
</dbReference>
<evidence type="ECO:0000313" key="12">
    <source>
        <dbReference type="EMBL" id="KAK5096496.1"/>
    </source>
</evidence>
<dbReference type="Pfam" id="PF08146">
    <property type="entry name" value="BP28CT"/>
    <property type="match status" value="1"/>
</dbReference>
<keyword evidence="13" id="KW-1185">Reference proteome</keyword>
<dbReference type="Proteomes" id="UP001345013">
    <property type="component" value="Unassembled WGS sequence"/>
</dbReference>
<dbReference type="SUPFAM" id="SSF48371">
    <property type="entry name" value="ARM repeat"/>
    <property type="match status" value="1"/>
</dbReference>
<proteinExistence type="inferred from homology"/>
<reference evidence="12 13" key="1">
    <citation type="submission" date="2023-08" db="EMBL/GenBank/DDBJ databases">
        <title>Black Yeasts Isolated from many extreme environments.</title>
        <authorList>
            <person name="Coleine C."/>
            <person name="Stajich J.E."/>
            <person name="Selbmann L."/>
        </authorList>
    </citation>
    <scope>NUCLEOTIDE SEQUENCE [LARGE SCALE GENOMIC DNA]</scope>
    <source>
        <strain evidence="12 13">CCFEE 5885</strain>
    </source>
</reference>
<gene>
    <name evidence="12" type="primary">UTP10</name>
    <name evidence="12" type="ORF">LTR24_002562</name>
</gene>
<comment type="function">
    <text evidence="9">Involved in nucleolar processing of pre-18S ribosomal RNA. Involved in ribosome biosynthesis.</text>
</comment>
<keyword evidence="5 10" id="KW-0690">Ribosome biogenesis</keyword>
<dbReference type="Pfam" id="PF12397">
    <property type="entry name" value="U3snoRNP10"/>
    <property type="match status" value="1"/>
</dbReference>
<evidence type="ECO:0000256" key="4">
    <source>
        <dbReference type="ARBA" id="ARBA00015399"/>
    </source>
</evidence>
<name>A0ABR0KHE5_9EURO</name>
<protein>
    <recommendedName>
        <fullName evidence="4 10">U3 small nucleolar RNA-associated protein 10</fullName>
    </recommendedName>
</protein>
<dbReference type="InterPro" id="IPR016024">
    <property type="entry name" value="ARM-type_fold"/>
</dbReference>
<evidence type="ECO:0000256" key="5">
    <source>
        <dbReference type="ARBA" id="ARBA00022517"/>
    </source>
</evidence>
<evidence type="ECO:0000256" key="9">
    <source>
        <dbReference type="ARBA" id="ARBA00025076"/>
    </source>
</evidence>
<evidence type="ECO:0000256" key="1">
    <source>
        <dbReference type="ARBA" id="ARBA00004604"/>
    </source>
</evidence>
<evidence type="ECO:0000256" key="10">
    <source>
        <dbReference type="RuleBase" id="RU367065"/>
    </source>
</evidence>
<comment type="caution">
    <text evidence="12">The sequence shown here is derived from an EMBL/GenBank/DDBJ whole genome shotgun (WGS) entry which is preliminary data.</text>
</comment>
<sequence>MASAFASQLQAIAKNSSHELDLKARRNAHAESLLFERDVAVKQDFGTIYNICNEGFRELCQLDQRFHDFDRNLFSDQAKDQDREQMTRSDNEALDLVLKHCLALLGGKILLKPALKALEWLVRRFRVHVYNVDHLLHTLLPYHELPVWANVLSIVPNDKVLGQWKFVRPYLKTTWHVPRHAVAFAASNNDAFFTGMNSYTLDSCRQGLSNSTLIKFWSGIVVEAVSNRIVQTRSGRKEVQAQRVDDLLHKVLSLLSEAYDMTGSTDLITTCYTISIMLAAKVEPGDNVLDSLLLAVAQSLQKVDHDASAAIITMNVLTMHKTIATVPKKVLDVLASLEAFASVVRSLTPHYSCQPFLLSLTASAMSHIRRKNAHKLAVFSELVTELVRELYPDSTLSEVVRPVVTKAITLNADTEANRETRTRLIASLQKMNENPALSVAISEAAAYEHHDPATLEGLIGMTITLPEPPTETHGTDVEMTDVPAIARASGNALGALPSSWEGQPSCLAISGSKTFTQLAAAFEACALDPEKREAFSSLPIWSSVSAQELLWHSFLLRFACTKFSTQARSRALRLLAQSIQIKPSCYVQYFVPYALALLSDAKAVRGGAADLLNVVQARLSNSSQARSASDQNGLYNAAGLRYIADLQHQQVASLIADVVTPVLEECMLDPTYATKVIRSALQPQSKQESRKGHSQALFSLLTQHALATPLVRIKVVILSMLSDVEKVGGKSKRKVLQPILQEWSQLTETEAIKLAAEGGMDAGEVDASLIGLADLRDKHYLAQLAESTVSADSTRRGGLTDALFNHVRKDFRMWTVEEQFSAAEVLFDSAFSVDESLAVGAQDVLRSVDLPSEVLANILQISQAGTSDVKVPPAKRRKRSSSGTSFSRTDAVKALGDATAKIGLALELIEDNSPELKPELVSAMFEMLATLRQLQQNRVNSPYHLNLCLGSIHAMIGAGNPRGKTIDLTGVKPELVTECLRTADNPQVQNASLLVLASLSTVVPDRMVHNVMPIFTFIGHNMLSKDDDHSVNVINEAVDKIVPALLENLRKGKNQQSYQTSMASMLASFTSAYDHIPRHRRVAFYQKLLFCVKANEYGYMLVALLAHQQRGENSFGTFIQELVGILSASTQLQIYRQLLYIAVDVLAPSSKLASVIFNTDRSTTVAEKSQYAQSVLFAATTTLKSSNLASVVGRLSKGDTAEANVVRSDMQSALESTLTTIRNTRATSTEVSTLAKQGLDHILRLPTLADLIEIVLPRLDEMDDAELRPQAIRVLAVQIERKHTKTSKSQDLAFQLLKKLEQYVTSSNVSALQFSSLACLDRIVDKYGRKSPETVAEVAHTIAGVLDPTSSTEKWLAAALLTLAAMFEAIKGGAVPVVPELMARLLHVLAVNYKREDFSVQLWTATCALLSAIFSHAAFVISEEQLAQVLEHVFASQSRSVNDDTSTDLEQLIRIIARKVDLEVLIVSSKRVLIELENDSELTKIDTIGELEIRRSREDKSATTAALLTLLSTALEGAPKSAVIKQAASVSELFLSILDREANNQNTDSTSSEDSEAENQIMKGLKEASIKLIYKVNDTTFRPIFESWADWAESNPRRVVLFDLLAHFFDTLKAIVTSYASYLLKPISSILKDSTAGDKTSKQPLLLLLNTLTLFRTITSHDQDSFFAAPSHFESIAQPLISSLTLAASKSTRPILTSHIIPTILSLATSTMDSPSTHTALTHHLVQLKSAPSAHVRGASIRALIALTEDEELGDEFTSNVIGIGAGEGEGARGGGGSVGEIMVYVNEMLEDDDESVEHDVRRWVQMVRAKVGEDVFEV</sequence>
<keyword evidence="6 10" id="KW-0698">rRNA processing</keyword>
<accession>A0ABR0KHE5</accession>
<keyword evidence="8 10" id="KW-0687">Ribonucleoprotein</keyword>
<evidence type="ECO:0000313" key="13">
    <source>
        <dbReference type="Proteomes" id="UP001345013"/>
    </source>
</evidence>
<dbReference type="Gene3D" id="1.25.10.10">
    <property type="entry name" value="Leucine-rich Repeat Variant"/>
    <property type="match status" value="1"/>
</dbReference>
<comment type="similarity">
    <text evidence="2 10">Belongs to the HEATR1/UTP10 family.</text>
</comment>
<dbReference type="SMART" id="SM01036">
    <property type="entry name" value="BP28CT"/>
    <property type="match status" value="1"/>
</dbReference>
<evidence type="ECO:0000256" key="2">
    <source>
        <dbReference type="ARBA" id="ARBA00010559"/>
    </source>
</evidence>
<feature type="domain" description="BP28 C-terminal" evidence="11">
    <location>
        <begin position="1520"/>
        <end position="1666"/>
    </location>
</feature>
<keyword evidence="7 10" id="KW-0539">Nucleus</keyword>
<organism evidence="12 13">
    <name type="scientific">Lithohypha guttulata</name>
    <dbReference type="NCBI Taxonomy" id="1690604"/>
    <lineage>
        <taxon>Eukaryota</taxon>
        <taxon>Fungi</taxon>
        <taxon>Dikarya</taxon>
        <taxon>Ascomycota</taxon>
        <taxon>Pezizomycotina</taxon>
        <taxon>Eurotiomycetes</taxon>
        <taxon>Chaetothyriomycetidae</taxon>
        <taxon>Chaetothyriales</taxon>
        <taxon>Trichomeriaceae</taxon>
        <taxon>Lithohypha</taxon>
    </lineage>
</organism>
<dbReference type="InterPro" id="IPR022125">
    <property type="entry name" value="U3snoRNP10_N"/>
</dbReference>
<evidence type="ECO:0000256" key="3">
    <source>
        <dbReference type="ARBA" id="ARBA00011399"/>
    </source>
</evidence>
<dbReference type="EMBL" id="JAVRRG010000022">
    <property type="protein sequence ID" value="KAK5096496.1"/>
    <property type="molecule type" value="Genomic_DNA"/>
</dbReference>
<dbReference type="PANTHER" id="PTHR13457">
    <property type="entry name" value="BAP28"/>
    <property type="match status" value="1"/>
</dbReference>
<comment type="subunit">
    <text evidence="3 10">Component of the ribosomal small subunit (SSU) processome.</text>
</comment>
<evidence type="ECO:0000256" key="8">
    <source>
        <dbReference type="ARBA" id="ARBA00023274"/>
    </source>
</evidence>